<dbReference type="EMBL" id="CAMAPF010000956">
    <property type="protein sequence ID" value="CAH9129855.1"/>
    <property type="molecule type" value="Genomic_DNA"/>
</dbReference>
<feature type="transmembrane region" description="Helical" evidence="1">
    <location>
        <begin position="12"/>
        <end position="35"/>
    </location>
</feature>
<accession>A0AAV0F2V5</accession>
<keyword evidence="1" id="KW-0472">Membrane</keyword>
<keyword evidence="1" id="KW-1133">Transmembrane helix</keyword>
<organism evidence="2 3">
    <name type="scientific">Cuscuta epithymum</name>
    <dbReference type="NCBI Taxonomy" id="186058"/>
    <lineage>
        <taxon>Eukaryota</taxon>
        <taxon>Viridiplantae</taxon>
        <taxon>Streptophyta</taxon>
        <taxon>Embryophyta</taxon>
        <taxon>Tracheophyta</taxon>
        <taxon>Spermatophyta</taxon>
        <taxon>Magnoliopsida</taxon>
        <taxon>eudicotyledons</taxon>
        <taxon>Gunneridae</taxon>
        <taxon>Pentapetalae</taxon>
        <taxon>asterids</taxon>
        <taxon>lamiids</taxon>
        <taxon>Solanales</taxon>
        <taxon>Convolvulaceae</taxon>
        <taxon>Cuscuteae</taxon>
        <taxon>Cuscuta</taxon>
        <taxon>Cuscuta subgen. Cuscuta</taxon>
    </lineage>
</organism>
<evidence type="ECO:0000313" key="3">
    <source>
        <dbReference type="Proteomes" id="UP001152523"/>
    </source>
</evidence>
<name>A0AAV0F2V5_9ASTE</name>
<evidence type="ECO:0008006" key="4">
    <source>
        <dbReference type="Google" id="ProtNLM"/>
    </source>
</evidence>
<comment type="caution">
    <text evidence="2">The sequence shown here is derived from an EMBL/GenBank/DDBJ whole genome shotgun (WGS) entry which is preliminary data.</text>
</comment>
<dbReference type="AlphaFoldDB" id="A0AAV0F2V5"/>
<keyword evidence="1" id="KW-0812">Transmembrane</keyword>
<evidence type="ECO:0000256" key="1">
    <source>
        <dbReference type="SAM" id="Phobius"/>
    </source>
</evidence>
<evidence type="ECO:0000313" key="2">
    <source>
        <dbReference type="EMBL" id="CAH9129855.1"/>
    </source>
</evidence>
<feature type="transmembrane region" description="Helical" evidence="1">
    <location>
        <begin position="41"/>
        <end position="66"/>
    </location>
</feature>
<dbReference type="Proteomes" id="UP001152523">
    <property type="component" value="Unassembled WGS sequence"/>
</dbReference>
<protein>
    <recommendedName>
        <fullName evidence="4">Late embryogenesis abundant protein LEA-2 subgroup domain-containing protein</fullName>
    </recommendedName>
</protein>
<dbReference type="PROSITE" id="PS51257">
    <property type="entry name" value="PROKAR_LIPOPROTEIN"/>
    <property type="match status" value="1"/>
</dbReference>
<gene>
    <name evidence="2" type="ORF">CEPIT_LOCUS30183</name>
</gene>
<keyword evidence="3" id="KW-1185">Reference proteome</keyword>
<sequence length="252" mass="27776">MEDLDTKSEIVLIVFFFLVILLFSACAVGIFVHDYPQVSEAGHACLCIIVIVLVPLFSVFLTDCTFRIKRLHRIREGQRESPEFSVDNVVIKKIDVTGGNTLSAALSFTLHANNRYKSRGIYYAAAEAKLSFYYYADGYGRASLIRQSRWYYLNSGTLAFAAMSSAPVNLPPGNNVPAGGIAFSAESRNVTLTGEQASLLIEYKENLDRFDAFLTVRALVKNGISDARSRLLEVTCGSMSLVPNSTHVFTCA</sequence>
<reference evidence="2" key="1">
    <citation type="submission" date="2022-07" db="EMBL/GenBank/DDBJ databases">
        <authorList>
            <person name="Macas J."/>
            <person name="Novak P."/>
            <person name="Neumann P."/>
        </authorList>
    </citation>
    <scope>NUCLEOTIDE SEQUENCE</scope>
</reference>
<proteinExistence type="predicted"/>